<proteinExistence type="predicted"/>
<comment type="caution">
    <text evidence="1">The sequence shown here is derived from an EMBL/GenBank/DDBJ whole genome shotgun (WGS) entry which is preliminary data.</text>
</comment>
<name>A0A8S4R2A5_9NEOP</name>
<sequence length="33" mass="3654">MPAWNCGKNAGCISLQNSQADSFRKVSQPFCHQ</sequence>
<accession>A0A8S4R2A5</accession>
<dbReference type="Proteomes" id="UP000838756">
    <property type="component" value="Unassembled WGS sequence"/>
</dbReference>
<protein>
    <submittedName>
        <fullName evidence="1">Jg32 protein</fullName>
    </submittedName>
</protein>
<dbReference type="AlphaFoldDB" id="A0A8S4R2A5"/>
<keyword evidence="2" id="KW-1185">Reference proteome</keyword>
<gene>
    <name evidence="1" type="primary">jg32</name>
    <name evidence="1" type="ORF">PAEG_LOCUS7900</name>
</gene>
<evidence type="ECO:0000313" key="2">
    <source>
        <dbReference type="Proteomes" id="UP000838756"/>
    </source>
</evidence>
<reference evidence="1" key="1">
    <citation type="submission" date="2022-03" db="EMBL/GenBank/DDBJ databases">
        <authorList>
            <person name="Lindestad O."/>
        </authorList>
    </citation>
    <scope>NUCLEOTIDE SEQUENCE</scope>
</reference>
<dbReference type="EMBL" id="CAKXAJ010023015">
    <property type="protein sequence ID" value="CAH2227383.1"/>
    <property type="molecule type" value="Genomic_DNA"/>
</dbReference>
<organism evidence="1 2">
    <name type="scientific">Pararge aegeria aegeria</name>
    <dbReference type="NCBI Taxonomy" id="348720"/>
    <lineage>
        <taxon>Eukaryota</taxon>
        <taxon>Metazoa</taxon>
        <taxon>Ecdysozoa</taxon>
        <taxon>Arthropoda</taxon>
        <taxon>Hexapoda</taxon>
        <taxon>Insecta</taxon>
        <taxon>Pterygota</taxon>
        <taxon>Neoptera</taxon>
        <taxon>Endopterygota</taxon>
        <taxon>Lepidoptera</taxon>
        <taxon>Glossata</taxon>
        <taxon>Ditrysia</taxon>
        <taxon>Papilionoidea</taxon>
        <taxon>Nymphalidae</taxon>
        <taxon>Satyrinae</taxon>
        <taxon>Satyrini</taxon>
        <taxon>Parargina</taxon>
        <taxon>Pararge</taxon>
    </lineage>
</organism>
<feature type="non-terminal residue" evidence="1">
    <location>
        <position position="33"/>
    </location>
</feature>
<evidence type="ECO:0000313" key="1">
    <source>
        <dbReference type="EMBL" id="CAH2227383.1"/>
    </source>
</evidence>